<dbReference type="OrthoDB" id="2363873at2759"/>
<dbReference type="SUPFAM" id="SSF53474">
    <property type="entry name" value="alpha/beta-Hydrolases"/>
    <property type="match status" value="1"/>
</dbReference>
<feature type="region of interest" description="Disordered" evidence="5">
    <location>
        <begin position="229"/>
        <end position="255"/>
    </location>
</feature>
<dbReference type="AlphaFoldDB" id="A0A6H0Y5V7"/>
<keyword evidence="2" id="KW-0378">Hydrolase</keyword>
<dbReference type="PANTHER" id="PTHR10272">
    <property type="entry name" value="PLATELET-ACTIVATING FACTOR ACETYLHYDROLASE"/>
    <property type="match status" value="1"/>
</dbReference>
<dbReference type="GO" id="GO:0003847">
    <property type="term" value="F:1-alkyl-2-acetylglycerophosphocholine esterase activity"/>
    <property type="evidence" value="ECO:0007669"/>
    <property type="project" value="UniProtKB-EC"/>
</dbReference>
<dbReference type="EMBL" id="CP051143">
    <property type="protein sequence ID" value="QIX02383.1"/>
    <property type="molecule type" value="Genomic_DNA"/>
</dbReference>
<evidence type="ECO:0000256" key="5">
    <source>
        <dbReference type="SAM" id="MobiDB-lite"/>
    </source>
</evidence>
<dbReference type="Gene3D" id="3.40.50.1820">
    <property type="entry name" value="alpha/beta hydrolase"/>
    <property type="match status" value="1"/>
</dbReference>
<feature type="region of interest" description="Disordered" evidence="5">
    <location>
        <begin position="605"/>
        <end position="640"/>
    </location>
</feature>
<evidence type="ECO:0000256" key="3">
    <source>
        <dbReference type="ARBA" id="ARBA00022963"/>
    </source>
</evidence>
<proteinExistence type="predicted"/>
<dbReference type="InterPro" id="IPR029058">
    <property type="entry name" value="AB_hydrolase_fold"/>
</dbReference>
<dbReference type="Proteomes" id="UP000503462">
    <property type="component" value="Chromosome 5"/>
</dbReference>
<protein>
    <recommendedName>
        <fullName evidence="1">1-alkyl-2-acetylglycerophosphocholine esterase</fullName>
        <ecNumber evidence="1">3.1.1.47</ecNumber>
    </recommendedName>
</protein>
<evidence type="ECO:0000256" key="2">
    <source>
        <dbReference type="ARBA" id="ARBA00022801"/>
    </source>
</evidence>
<keyword evidence="3" id="KW-0442">Lipid degradation</keyword>
<dbReference type="EC" id="3.1.1.47" evidence="1"/>
<organism evidence="6 7">
    <name type="scientific">Peltaster fructicola</name>
    <dbReference type="NCBI Taxonomy" id="286661"/>
    <lineage>
        <taxon>Eukaryota</taxon>
        <taxon>Fungi</taxon>
        <taxon>Dikarya</taxon>
        <taxon>Ascomycota</taxon>
        <taxon>Pezizomycotina</taxon>
        <taxon>Dothideomycetes</taxon>
        <taxon>Dothideomycetes incertae sedis</taxon>
        <taxon>Peltaster</taxon>
    </lineage>
</organism>
<keyword evidence="7" id="KW-1185">Reference proteome</keyword>
<feature type="compositionally biased region" description="Basic residues" evidence="5">
    <location>
        <begin position="19"/>
        <end position="30"/>
    </location>
</feature>
<accession>A0A6H0Y5V7</accession>
<reference evidence="6 7" key="1">
    <citation type="journal article" date="2016" name="Sci. Rep.">
        <title>Peltaster fructicola genome reveals evolution from an invasive phytopathogen to an ectophytic parasite.</title>
        <authorList>
            <person name="Xu C."/>
            <person name="Chen H."/>
            <person name="Gleason M.L."/>
            <person name="Xu J.R."/>
            <person name="Liu H."/>
            <person name="Zhang R."/>
            <person name="Sun G."/>
        </authorList>
    </citation>
    <scope>NUCLEOTIDE SEQUENCE [LARGE SCALE GENOMIC DNA]</scope>
    <source>
        <strain evidence="6 7">LNHT1506</strain>
    </source>
</reference>
<evidence type="ECO:0000256" key="1">
    <source>
        <dbReference type="ARBA" id="ARBA00013201"/>
    </source>
</evidence>
<evidence type="ECO:0000256" key="4">
    <source>
        <dbReference type="ARBA" id="ARBA00023098"/>
    </source>
</evidence>
<gene>
    <name evidence="6" type="ORF">AMS68_007900</name>
</gene>
<dbReference type="PANTHER" id="PTHR10272:SF0">
    <property type="entry name" value="PLATELET-ACTIVATING FACTOR ACETYLHYDROLASE"/>
    <property type="match status" value="1"/>
</dbReference>
<evidence type="ECO:0000313" key="7">
    <source>
        <dbReference type="Proteomes" id="UP000503462"/>
    </source>
</evidence>
<feature type="compositionally biased region" description="Basic and acidic residues" evidence="5">
    <location>
        <begin position="234"/>
        <end position="255"/>
    </location>
</feature>
<dbReference type="Pfam" id="PF03403">
    <property type="entry name" value="PAF-AH_p_II"/>
    <property type="match status" value="1"/>
</dbReference>
<name>A0A6H0Y5V7_9PEZI</name>
<dbReference type="GO" id="GO:0016042">
    <property type="term" value="P:lipid catabolic process"/>
    <property type="evidence" value="ECO:0007669"/>
    <property type="project" value="UniProtKB-KW"/>
</dbReference>
<sequence>MAPEKDHPALGSELTAKAPHSKKPKPRAPRSLRDKVFLPARALPTYTGPYSVGTMEIEVPVGNPRQFSHISRHGHHLLQLETVLMTIYYPAALETHYLSSKNGKYSRQLWLGRPRLGVAGGYGKFAGLPEWLAWPLFLPAMFTKLPAYRNAPLARHWAPAVDMKDSDARIKDERGEKPEDAPDLPVFPLIMFSHGLGGTRTMYSSVCGEFASYGFVVCAVEHRDGSGPRTYVNHPKEEARNGASDVKQEPIDHSPEERRRGYGIIDYIFSKDNPKDTAPHNEKGVDHELRNAQIDLRCAEIEEAFKIMEVLNSGNGQLVAERNLRRKGYAASSSHGLENVDWSVWRDRIQMKNVTACGHSFGAATVANLLRRPDQWPDFTQGILYDIWGGGTRPADEKNPEHRIEAPLLALNSEAFTYWPSNFELVDSLIEEAQSEPSPAPSWLVTVRGTVHVSQSDFSILYPHVCSLFLKMVANPQRALDLNINASLEFLSHVLPPELAQVNRAYKSENVLESDLSPLDKIPTGQLHRPKTQYIAARLQIKHEWLYRLSPRLFRKWKRHNDEQHGRQPETGDEVWLHAKPSADSIERFLKSKCRTDEEARVHMEGALPLTKEGQKVNGPEQHEPTAASGGTCLSNGPKE</sequence>
<keyword evidence="4" id="KW-0443">Lipid metabolism</keyword>
<feature type="region of interest" description="Disordered" evidence="5">
    <location>
        <begin position="1"/>
        <end position="34"/>
    </location>
</feature>
<evidence type="ECO:0000313" key="6">
    <source>
        <dbReference type="EMBL" id="QIX02383.1"/>
    </source>
</evidence>